<evidence type="ECO:0000313" key="2">
    <source>
        <dbReference type="Proteomes" id="UP000255106"/>
    </source>
</evidence>
<reference evidence="1 2" key="1">
    <citation type="submission" date="2018-06" db="EMBL/GenBank/DDBJ databases">
        <authorList>
            <consortium name="Pathogen Informatics"/>
            <person name="Doyle S."/>
        </authorList>
    </citation>
    <scope>NUCLEOTIDE SEQUENCE [LARGE SCALE GENOMIC DNA]</scope>
    <source>
        <strain evidence="1 2">NCTC10005</strain>
    </source>
</reference>
<gene>
    <name evidence="1" type="ORF">NCTC10005_02581</name>
</gene>
<proteinExistence type="predicted"/>
<evidence type="ECO:0008006" key="3">
    <source>
        <dbReference type="Google" id="ProtNLM"/>
    </source>
</evidence>
<dbReference type="AlphaFoldDB" id="A0A377LTY8"/>
<dbReference type="InterPro" id="IPR021333">
    <property type="entry name" value="DUF2946"/>
</dbReference>
<evidence type="ECO:0000313" key="1">
    <source>
        <dbReference type="EMBL" id="STQ09857.1"/>
    </source>
</evidence>
<dbReference type="Pfam" id="PF11162">
    <property type="entry name" value="DUF2946"/>
    <property type="match status" value="1"/>
</dbReference>
<dbReference type="EMBL" id="UGJB01000004">
    <property type="protein sequence ID" value="STQ09857.1"/>
    <property type="molecule type" value="Genomic_DNA"/>
</dbReference>
<name>A0A377LTY8_ENTCL</name>
<sequence>MIAMPGMHHDMSMMSMDEHHGDMQHSMPVDHAEACGYCVLLAHVPA</sequence>
<protein>
    <recommendedName>
        <fullName evidence="3">DUF2946 domain-containing protein</fullName>
    </recommendedName>
</protein>
<accession>A0A377LTY8</accession>
<organism evidence="1 2">
    <name type="scientific">Enterobacter cloacae</name>
    <dbReference type="NCBI Taxonomy" id="550"/>
    <lineage>
        <taxon>Bacteria</taxon>
        <taxon>Pseudomonadati</taxon>
        <taxon>Pseudomonadota</taxon>
        <taxon>Gammaproteobacteria</taxon>
        <taxon>Enterobacterales</taxon>
        <taxon>Enterobacteriaceae</taxon>
        <taxon>Enterobacter</taxon>
        <taxon>Enterobacter cloacae complex</taxon>
    </lineage>
</organism>
<dbReference type="Proteomes" id="UP000255106">
    <property type="component" value="Unassembled WGS sequence"/>
</dbReference>